<dbReference type="PROSITE" id="PS00150">
    <property type="entry name" value="ACYLPHOSPHATASE_1"/>
    <property type="match status" value="1"/>
</dbReference>
<evidence type="ECO:0000313" key="8">
    <source>
        <dbReference type="EMBL" id="MXQ50331.1"/>
    </source>
</evidence>
<dbReference type="PANTHER" id="PTHR47268">
    <property type="entry name" value="ACYLPHOSPHATASE"/>
    <property type="match status" value="1"/>
</dbReference>
<dbReference type="EC" id="3.6.1.7" evidence="2 5"/>
<proteinExistence type="inferred from homology"/>
<protein>
    <recommendedName>
        <fullName evidence="3 5">acylphosphatase</fullName>
        <ecNumber evidence="2 5">3.6.1.7</ecNumber>
    </recommendedName>
</protein>
<reference evidence="8 9" key="1">
    <citation type="submission" date="2019-12" db="EMBL/GenBank/DDBJ databases">
        <title>Salinicoccus cyprini sp. nov., isolated from gastro-intestinal tract of mirror carp, Cyprinus carpio var. specularis, collected from Gobind Sagar Reservoir, Himachal Pradesh, India.</title>
        <authorList>
            <person name="Talwar C."/>
            <person name="Singh A.K."/>
            <person name="Lal R."/>
            <person name="Negi R.K."/>
        </authorList>
    </citation>
    <scope>NUCLEOTIDE SEQUENCE [LARGE SCALE GENOMIC DNA]</scope>
    <source>
        <strain evidence="8 9">J-82</strain>
    </source>
</reference>
<feature type="domain" description="Acylphosphatase-like" evidence="7">
    <location>
        <begin position="3"/>
        <end position="89"/>
    </location>
</feature>
<comment type="catalytic activity">
    <reaction evidence="4 5">
        <text>an acyl phosphate + H2O = a carboxylate + phosphate + H(+)</text>
        <dbReference type="Rhea" id="RHEA:14965"/>
        <dbReference type="ChEBI" id="CHEBI:15377"/>
        <dbReference type="ChEBI" id="CHEBI:15378"/>
        <dbReference type="ChEBI" id="CHEBI:29067"/>
        <dbReference type="ChEBI" id="CHEBI:43474"/>
        <dbReference type="ChEBI" id="CHEBI:59918"/>
        <dbReference type="EC" id="3.6.1.7"/>
    </reaction>
</comment>
<evidence type="ECO:0000256" key="1">
    <source>
        <dbReference type="ARBA" id="ARBA00005614"/>
    </source>
</evidence>
<dbReference type="OrthoDB" id="9808093at2"/>
<name>A0A6N8U2F3_9STAP</name>
<gene>
    <name evidence="8" type="ORF">GQ671_03305</name>
</gene>
<dbReference type="InterPro" id="IPR001792">
    <property type="entry name" value="Acylphosphatase-like_dom"/>
</dbReference>
<keyword evidence="9" id="KW-1185">Reference proteome</keyword>
<feature type="active site" evidence="5">
    <location>
        <position position="36"/>
    </location>
</feature>
<dbReference type="Pfam" id="PF00708">
    <property type="entry name" value="Acylphosphatase"/>
    <property type="match status" value="1"/>
</dbReference>
<dbReference type="PROSITE" id="PS51160">
    <property type="entry name" value="ACYLPHOSPHATASE_3"/>
    <property type="match status" value="1"/>
</dbReference>
<accession>A0A6N8U2F3</accession>
<dbReference type="GO" id="GO:0003998">
    <property type="term" value="F:acylphosphatase activity"/>
    <property type="evidence" value="ECO:0007669"/>
    <property type="project" value="UniProtKB-EC"/>
</dbReference>
<evidence type="ECO:0000259" key="7">
    <source>
        <dbReference type="PROSITE" id="PS51160"/>
    </source>
</evidence>
<dbReference type="Gene3D" id="3.30.70.100">
    <property type="match status" value="1"/>
</dbReference>
<dbReference type="InterPro" id="IPR017968">
    <property type="entry name" value="Acylphosphatase_CS"/>
</dbReference>
<evidence type="ECO:0000313" key="9">
    <source>
        <dbReference type="Proteomes" id="UP000436284"/>
    </source>
</evidence>
<dbReference type="SUPFAM" id="SSF54975">
    <property type="entry name" value="Acylphosphatase/BLUF domain-like"/>
    <property type="match status" value="1"/>
</dbReference>
<dbReference type="RefSeq" id="WP_160652648.1">
    <property type="nucleotide sequence ID" value="NZ_JBHRWU010000001.1"/>
</dbReference>
<dbReference type="InterPro" id="IPR020456">
    <property type="entry name" value="Acylphosphatase"/>
</dbReference>
<feature type="active site" evidence="5">
    <location>
        <position position="18"/>
    </location>
</feature>
<sequence>MESRMINVSGHVQGVGFRYSAKAAADRLNITGYAANVQDHVEILATGETSDLDQFVQEIIKGISPASRVDDYSVENIPLEDGSGRFVTK</sequence>
<evidence type="ECO:0000256" key="5">
    <source>
        <dbReference type="PROSITE-ProRule" id="PRU00520"/>
    </source>
</evidence>
<evidence type="ECO:0000256" key="3">
    <source>
        <dbReference type="ARBA" id="ARBA00015991"/>
    </source>
</evidence>
<evidence type="ECO:0000256" key="6">
    <source>
        <dbReference type="RuleBase" id="RU004168"/>
    </source>
</evidence>
<comment type="caution">
    <text evidence="8">The sequence shown here is derived from an EMBL/GenBank/DDBJ whole genome shotgun (WGS) entry which is preliminary data.</text>
</comment>
<dbReference type="EMBL" id="WUUK01000001">
    <property type="protein sequence ID" value="MXQ50331.1"/>
    <property type="molecule type" value="Genomic_DNA"/>
</dbReference>
<dbReference type="PANTHER" id="PTHR47268:SF4">
    <property type="entry name" value="ACYLPHOSPHATASE"/>
    <property type="match status" value="1"/>
</dbReference>
<evidence type="ECO:0000256" key="4">
    <source>
        <dbReference type="ARBA" id="ARBA00047645"/>
    </source>
</evidence>
<dbReference type="InterPro" id="IPR036046">
    <property type="entry name" value="Acylphosphatase-like_dom_sf"/>
</dbReference>
<comment type="similarity">
    <text evidence="1 6">Belongs to the acylphosphatase family.</text>
</comment>
<evidence type="ECO:0000256" key="2">
    <source>
        <dbReference type="ARBA" id="ARBA00012150"/>
    </source>
</evidence>
<dbReference type="AlphaFoldDB" id="A0A6N8U2F3"/>
<keyword evidence="5 8" id="KW-0378">Hydrolase</keyword>
<dbReference type="Proteomes" id="UP000436284">
    <property type="component" value="Unassembled WGS sequence"/>
</dbReference>
<organism evidence="8 9">
    <name type="scientific">Salinicoccus hispanicus</name>
    <dbReference type="NCBI Taxonomy" id="157225"/>
    <lineage>
        <taxon>Bacteria</taxon>
        <taxon>Bacillati</taxon>
        <taxon>Bacillota</taxon>
        <taxon>Bacilli</taxon>
        <taxon>Bacillales</taxon>
        <taxon>Staphylococcaceae</taxon>
        <taxon>Salinicoccus</taxon>
    </lineage>
</organism>